<keyword evidence="3" id="KW-1185">Reference proteome</keyword>
<keyword evidence="2" id="KW-0472">Membrane</keyword>
<reference evidence="4" key="2">
    <citation type="submission" date="2025-08" db="UniProtKB">
        <authorList>
            <consortium name="RefSeq"/>
        </authorList>
    </citation>
    <scope>IDENTIFICATION</scope>
    <source>
        <tissue evidence="4">Leaf</tissue>
    </source>
</reference>
<keyword evidence="2" id="KW-0812">Transmembrane</keyword>
<gene>
    <name evidence="4" type="primary">LOC108816309</name>
</gene>
<dbReference type="AlphaFoldDB" id="A0A6J0KBN3"/>
<evidence type="ECO:0000313" key="3">
    <source>
        <dbReference type="Proteomes" id="UP000504610"/>
    </source>
</evidence>
<evidence type="ECO:0000256" key="1">
    <source>
        <dbReference type="SAM" id="MobiDB-lite"/>
    </source>
</evidence>
<sequence>MARTDKRARERNGSSSYFLGCFGFSREKYSDKGMVETDKGGERKMKKKKKSKKPSRWFLCSKFRFKNGEIKPAPIEETEKPTSSVEDKTDKKKPVLLISRMTDRKNIPADEKTAVNHETRETKPKDLQVVTTDRSKPTEPLPSSRGDTCPARISNSARYGKPKMKPSREKGGSRVEKFDPVIGISVIVLTLVIMLVWGRLCAILCTSAWCYFLPRLRDAAALAKRKRSGSDGSVCAPDLNSESYKRKVVMDGFLGRQNRVSLS</sequence>
<accession>A0A6J0KBN3</accession>
<organism evidence="3 4">
    <name type="scientific">Raphanus sativus</name>
    <name type="common">Radish</name>
    <name type="synonym">Raphanus raphanistrum var. sativus</name>
    <dbReference type="NCBI Taxonomy" id="3726"/>
    <lineage>
        <taxon>Eukaryota</taxon>
        <taxon>Viridiplantae</taxon>
        <taxon>Streptophyta</taxon>
        <taxon>Embryophyta</taxon>
        <taxon>Tracheophyta</taxon>
        <taxon>Spermatophyta</taxon>
        <taxon>Magnoliopsida</taxon>
        <taxon>eudicotyledons</taxon>
        <taxon>Gunneridae</taxon>
        <taxon>Pentapetalae</taxon>
        <taxon>rosids</taxon>
        <taxon>malvids</taxon>
        <taxon>Brassicales</taxon>
        <taxon>Brassicaceae</taxon>
        <taxon>Brassiceae</taxon>
        <taxon>Raphanus</taxon>
    </lineage>
</organism>
<dbReference type="PANTHER" id="PTHR34379">
    <property type="entry name" value="OS07G0553800 PROTEIN"/>
    <property type="match status" value="1"/>
</dbReference>
<feature type="region of interest" description="Disordered" evidence="1">
    <location>
        <begin position="71"/>
        <end position="90"/>
    </location>
</feature>
<feature type="compositionally biased region" description="Basic and acidic residues" evidence="1">
    <location>
        <begin position="32"/>
        <end position="43"/>
    </location>
</feature>
<dbReference type="Proteomes" id="UP000504610">
    <property type="component" value="Chromosome 7"/>
</dbReference>
<proteinExistence type="predicted"/>
<feature type="region of interest" description="Disordered" evidence="1">
    <location>
        <begin position="128"/>
        <end position="173"/>
    </location>
</feature>
<feature type="compositionally biased region" description="Basic residues" evidence="1">
    <location>
        <begin position="44"/>
        <end position="54"/>
    </location>
</feature>
<keyword evidence="2" id="KW-1133">Transmembrane helix</keyword>
<reference evidence="3" key="1">
    <citation type="journal article" date="2019" name="Database">
        <title>The radish genome database (RadishGD): an integrated information resource for radish genomics.</title>
        <authorList>
            <person name="Yu H.J."/>
            <person name="Baek S."/>
            <person name="Lee Y.J."/>
            <person name="Cho A."/>
            <person name="Mun J.H."/>
        </authorList>
    </citation>
    <scope>NUCLEOTIDE SEQUENCE [LARGE SCALE GENOMIC DNA]</scope>
    <source>
        <strain evidence="3">cv. WK10039</strain>
    </source>
</reference>
<dbReference type="GeneID" id="108816309"/>
<dbReference type="OrthoDB" id="1886721at2759"/>
<dbReference type="InterPro" id="IPR040411">
    <property type="entry name" value="At5g23160-like"/>
</dbReference>
<dbReference type="KEGG" id="rsz:108816309"/>
<feature type="region of interest" description="Disordered" evidence="1">
    <location>
        <begin position="32"/>
        <end position="54"/>
    </location>
</feature>
<dbReference type="PANTHER" id="PTHR34379:SF9">
    <property type="entry name" value="TRANSMEMBRANE PROTEIN"/>
    <property type="match status" value="1"/>
</dbReference>
<protein>
    <submittedName>
        <fullName evidence="4">Uncharacterized protein At5g23160</fullName>
    </submittedName>
</protein>
<feature type="transmembrane region" description="Helical" evidence="2">
    <location>
        <begin position="178"/>
        <end position="197"/>
    </location>
</feature>
<dbReference type="RefSeq" id="XP_018444389.1">
    <property type="nucleotide sequence ID" value="XM_018588887.2"/>
</dbReference>
<name>A0A6J0KBN3_RAPSA</name>
<evidence type="ECO:0000256" key="2">
    <source>
        <dbReference type="SAM" id="Phobius"/>
    </source>
</evidence>
<evidence type="ECO:0000313" key="4">
    <source>
        <dbReference type="RefSeq" id="XP_018444389.1"/>
    </source>
</evidence>
<feature type="compositionally biased region" description="Basic and acidic residues" evidence="1">
    <location>
        <begin position="77"/>
        <end position="90"/>
    </location>
</feature>